<dbReference type="InterPro" id="IPR000719">
    <property type="entry name" value="Prot_kinase_dom"/>
</dbReference>
<proteinExistence type="predicted"/>
<dbReference type="SMART" id="SM00248">
    <property type="entry name" value="ANK"/>
    <property type="match status" value="12"/>
</dbReference>
<keyword evidence="4" id="KW-0547">Nucleotide-binding</keyword>
<dbReference type="Gene3D" id="3.30.200.20">
    <property type="entry name" value="Phosphorylase Kinase, domain 1"/>
    <property type="match status" value="1"/>
</dbReference>
<feature type="binding site" evidence="4">
    <location>
        <position position="787"/>
    </location>
    <ligand>
        <name>ATP</name>
        <dbReference type="ChEBI" id="CHEBI:30616"/>
    </ligand>
</feature>
<feature type="domain" description="Protein kinase" evidence="5">
    <location>
        <begin position="760"/>
        <end position="1074"/>
    </location>
</feature>
<dbReference type="PROSITE" id="PS50297">
    <property type="entry name" value="ANK_REP_REGION"/>
    <property type="match status" value="5"/>
</dbReference>
<dbReference type="GeneID" id="19956234"/>
<dbReference type="Gene3D" id="1.10.510.10">
    <property type="entry name" value="Transferase(Phosphotransferase) domain 1"/>
    <property type="match status" value="1"/>
</dbReference>
<organism evidence="6 7">
    <name type="scientific">Saprolegnia diclina (strain VS20)</name>
    <dbReference type="NCBI Taxonomy" id="1156394"/>
    <lineage>
        <taxon>Eukaryota</taxon>
        <taxon>Sar</taxon>
        <taxon>Stramenopiles</taxon>
        <taxon>Oomycota</taxon>
        <taxon>Saprolegniomycetes</taxon>
        <taxon>Saprolegniales</taxon>
        <taxon>Saprolegniaceae</taxon>
        <taxon>Saprolegnia</taxon>
    </lineage>
</organism>
<evidence type="ECO:0000256" key="1">
    <source>
        <dbReference type="ARBA" id="ARBA00022737"/>
    </source>
</evidence>
<dbReference type="Proteomes" id="UP000030762">
    <property type="component" value="Unassembled WGS sequence"/>
</dbReference>
<dbReference type="Pfam" id="PF00069">
    <property type="entry name" value="Pkinase"/>
    <property type="match status" value="1"/>
</dbReference>
<dbReference type="InterPro" id="IPR036770">
    <property type="entry name" value="Ankyrin_rpt-contain_sf"/>
</dbReference>
<keyword evidence="6" id="KW-0723">Serine/threonine-protein kinase</keyword>
<feature type="repeat" description="ANK" evidence="3">
    <location>
        <begin position="622"/>
        <end position="649"/>
    </location>
</feature>
<feature type="repeat" description="ANK" evidence="3">
    <location>
        <begin position="48"/>
        <end position="80"/>
    </location>
</feature>
<dbReference type="InterPro" id="IPR011009">
    <property type="entry name" value="Kinase-like_dom_sf"/>
</dbReference>
<dbReference type="Pfam" id="PF12796">
    <property type="entry name" value="Ank_2"/>
    <property type="match status" value="4"/>
</dbReference>
<dbReference type="InterPro" id="IPR002110">
    <property type="entry name" value="Ankyrin_rpt"/>
</dbReference>
<dbReference type="InterPro" id="IPR036280">
    <property type="entry name" value="Multihaem_cyt_sf"/>
</dbReference>
<feature type="repeat" description="ANK" evidence="3">
    <location>
        <begin position="316"/>
        <end position="338"/>
    </location>
</feature>
<dbReference type="Gene3D" id="1.25.40.20">
    <property type="entry name" value="Ankyrin repeat-containing domain"/>
    <property type="match status" value="4"/>
</dbReference>
<dbReference type="eggNOG" id="KOG0192">
    <property type="taxonomic scope" value="Eukaryota"/>
</dbReference>
<keyword evidence="6" id="KW-0808">Transferase</keyword>
<keyword evidence="1" id="KW-0677">Repeat</keyword>
<dbReference type="SMART" id="SM00220">
    <property type="entry name" value="S_TKc"/>
    <property type="match status" value="1"/>
</dbReference>
<dbReference type="InParanoid" id="T0PMM6"/>
<feature type="repeat" description="ANK" evidence="3">
    <location>
        <begin position="81"/>
        <end position="113"/>
    </location>
</feature>
<dbReference type="OrthoDB" id="77576at2759"/>
<dbReference type="VEuPathDB" id="FungiDB:SDRG_15507"/>
<sequence>MPIIWQDMWSTKQQAQEKALLYTAGDGTVAAVRSYLNDGANIECRDDDGATPLHKAAVNGHLNVVSALLENGARLKAKTKQGWTPLHSAACYGQVDVARFLLEKGAKIDARDKSLETPLHLAARRNQVEVVGLLLARGAHLNARNKNNHSPLMAACEKGHVQVQELLRQHPDAIPEGGPTRPQIACMLAVVCLLGVASTRHMLDPADDQLGVGADRYSPKNDPLPLADTGLGDWSTATAPLSLAPETRQVEARASLAQAQDDAYDPSDAPTRLETVRPVQGLEGQVRAAARDGQLDVLQSLLRKHPTIQIDAHNEDGKTALHLAVERGHVEIVAVLLEPTALTGDTSLQLAARLGNAGHVETLLKAFLSKHTPAALAPMLAAALFDAMMHKHEDVVQMLQPLVSASRPHLASLSDDPATVAYLAALAGDTSRPEPRSADLHTSAVLATTILLFLLAAARQWYMVLKNQTTLSPTIAAPAPTQSATEAALLDAIDATDWALATSLLFTGAPVPTHDDSLSALVDHVLQAFDADLLRGLLSSLHANGDPRASDICRKALLAAVTTDKPRLLVAVLHDPKTAAMACVVSQTNTSPLHEAAARGCIGILSLLLVSPSVDVNTANEDGYTPLALAAERGHCDVIRALVSVGADVAIPLPNGSLLLDAAVANVDTSVLAALLTSPSLDLNAKDKAGNSILARAVVTGATFAVERLLGADASASISAPDGSSLLALANQRGRRRIARLLYKSLYDAPHEATNTDIDRAGHQFLGEGGGGAVVKASYRGCSVAIKATKNGYRSQSNALRLEIEEMRQFGSPYVLPLLAAVDASSNNPQMILELMTNGDLYKYLEDTQANAPVSMVITPLDVAWVLANALWDLHQGGRMHRDVKSHNIFLCAVHGIKLGDLGKMCAWNDSLTTNAGTPKWRAPEVGVSGSNYDYAADVYSVGVVLDELCVLASNEHDAPWLAPMATACKQETPTSRPTAIAIVERLGYEVHNITVPNGLELHLVSSRQVQASDMVCASCNSVTPVLYSVACIECHQATPDILDRLQFVLARCVALDVDTSMACVTCHRLHDTTANCSFCDAPVASADAALAILVHRLDQALAWDKAATISTGLAVISEEPHTTTSA</sequence>
<dbReference type="SUPFAM" id="SSF56112">
    <property type="entry name" value="Protein kinase-like (PK-like)"/>
    <property type="match status" value="1"/>
</dbReference>
<evidence type="ECO:0000313" key="7">
    <source>
        <dbReference type="Proteomes" id="UP000030762"/>
    </source>
</evidence>
<dbReference type="EMBL" id="JH767225">
    <property type="protein sequence ID" value="EQC26669.1"/>
    <property type="molecule type" value="Genomic_DNA"/>
</dbReference>
<dbReference type="PANTHER" id="PTHR24198">
    <property type="entry name" value="ANKYRIN REPEAT AND PROTEIN KINASE DOMAIN-CONTAINING PROTEIN"/>
    <property type="match status" value="1"/>
</dbReference>
<evidence type="ECO:0000259" key="5">
    <source>
        <dbReference type="PROSITE" id="PS50011"/>
    </source>
</evidence>
<accession>T0PMM6</accession>
<dbReference type="RefSeq" id="XP_008619904.1">
    <property type="nucleotide sequence ID" value="XM_008621682.1"/>
</dbReference>
<dbReference type="GO" id="GO:0005524">
    <property type="term" value="F:ATP binding"/>
    <property type="evidence" value="ECO:0007669"/>
    <property type="project" value="UniProtKB-UniRule"/>
</dbReference>
<keyword evidence="2 3" id="KW-0040">ANK repeat</keyword>
<dbReference type="PRINTS" id="PR01415">
    <property type="entry name" value="ANKYRIN"/>
</dbReference>
<feature type="repeat" description="ANK" evidence="3">
    <location>
        <begin position="114"/>
        <end position="146"/>
    </location>
</feature>
<feature type="repeat" description="ANK" evidence="3">
    <location>
        <begin position="588"/>
        <end position="621"/>
    </location>
</feature>
<dbReference type="STRING" id="1156394.T0PMM6"/>
<dbReference type="PROSITE" id="PS50011">
    <property type="entry name" value="PROTEIN_KINASE_DOM"/>
    <property type="match status" value="1"/>
</dbReference>
<gene>
    <name evidence="6" type="ORF">SDRG_15507</name>
</gene>
<dbReference type="AlphaFoldDB" id="T0PMM6"/>
<evidence type="ECO:0000256" key="2">
    <source>
        <dbReference type="ARBA" id="ARBA00023043"/>
    </source>
</evidence>
<dbReference type="eggNOG" id="KOG4177">
    <property type="taxonomic scope" value="Eukaryota"/>
</dbReference>
<protein>
    <submittedName>
        <fullName evidence="6">Serine/threonine protein kinase</fullName>
    </submittedName>
</protein>
<evidence type="ECO:0000256" key="4">
    <source>
        <dbReference type="PROSITE-ProRule" id="PRU10141"/>
    </source>
</evidence>
<dbReference type="InterPro" id="IPR017441">
    <property type="entry name" value="Protein_kinase_ATP_BS"/>
</dbReference>
<name>T0PMM6_SAPDV</name>
<evidence type="ECO:0000313" key="6">
    <source>
        <dbReference type="EMBL" id="EQC26669.1"/>
    </source>
</evidence>
<keyword evidence="6" id="KW-0418">Kinase</keyword>
<dbReference type="PROSITE" id="PS50088">
    <property type="entry name" value="ANK_REPEAT"/>
    <property type="match status" value="6"/>
</dbReference>
<dbReference type="PROSITE" id="PS00107">
    <property type="entry name" value="PROTEIN_KINASE_ATP"/>
    <property type="match status" value="1"/>
</dbReference>
<dbReference type="PANTHER" id="PTHR24198:SF165">
    <property type="entry name" value="ANKYRIN REPEAT-CONTAINING PROTEIN-RELATED"/>
    <property type="match status" value="1"/>
</dbReference>
<evidence type="ECO:0000256" key="3">
    <source>
        <dbReference type="PROSITE-ProRule" id="PRU00023"/>
    </source>
</evidence>
<dbReference type="GO" id="GO:0004674">
    <property type="term" value="F:protein serine/threonine kinase activity"/>
    <property type="evidence" value="ECO:0007669"/>
    <property type="project" value="UniProtKB-KW"/>
</dbReference>
<keyword evidence="4" id="KW-0067">ATP-binding</keyword>
<reference evidence="6 7" key="1">
    <citation type="submission" date="2012-04" db="EMBL/GenBank/DDBJ databases">
        <title>The Genome Sequence of Saprolegnia declina VS20.</title>
        <authorList>
            <consortium name="The Broad Institute Genome Sequencing Platform"/>
            <person name="Russ C."/>
            <person name="Nusbaum C."/>
            <person name="Tyler B."/>
            <person name="van West P."/>
            <person name="Dieguez-Uribeondo J."/>
            <person name="de Bruijn I."/>
            <person name="Tripathy S."/>
            <person name="Jiang R."/>
            <person name="Young S.K."/>
            <person name="Zeng Q."/>
            <person name="Gargeya S."/>
            <person name="Fitzgerald M."/>
            <person name="Haas B."/>
            <person name="Abouelleil A."/>
            <person name="Alvarado L."/>
            <person name="Arachchi H.M."/>
            <person name="Berlin A."/>
            <person name="Chapman S.B."/>
            <person name="Goldberg J."/>
            <person name="Griggs A."/>
            <person name="Gujja S."/>
            <person name="Hansen M."/>
            <person name="Howarth C."/>
            <person name="Imamovic A."/>
            <person name="Larimer J."/>
            <person name="McCowen C."/>
            <person name="Montmayeur A."/>
            <person name="Murphy C."/>
            <person name="Neiman D."/>
            <person name="Pearson M."/>
            <person name="Priest M."/>
            <person name="Roberts A."/>
            <person name="Saif S."/>
            <person name="Shea T."/>
            <person name="Sisk P."/>
            <person name="Sykes S."/>
            <person name="Wortman J."/>
            <person name="Nusbaum C."/>
            <person name="Birren B."/>
        </authorList>
    </citation>
    <scope>NUCLEOTIDE SEQUENCE [LARGE SCALE GENOMIC DNA]</scope>
    <source>
        <strain evidence="6 7">VS20</strain>
    </source>
</reference>
<dbReference type="SUPFAM" id="SSF48695">
    <property type="entry name" value="Multiheme cytochromes"/>
    <property type="match status" value="1"/>
</dbReference>
<keyword evidence="7" id="KW-1185">Reference proteome</keyword>
<dbReference type="SUPFAM" id="SSF48403">
    <property type="entry name" value="Ankyrin repeat"/>
    <property type="match status" value="3"/>
</dbReference>